<evidence type="ECO:0000256" key="6">
    <source>
        <dbReference type="ARBA" id="ARBA00023136"/>
    </source>
</evidence>
<dbReference type="Pfam" id="PF07690">
    <property type="entry name" value="MFS_1"/>
    <property type="match status" value="1"/>
</dbReference>
<accession>D9R7L4</accession>
<evidence type="ECO:0000259" key="8">
    <source>
        <dbReference type="PROSITE" id="PS50850"/>
    </source>
</evidence>
<dbReference type="GO" id="GO:0005886">
    <property type="term" value="C:plasma membrane"/>
    <property type="evidence" value="ECO:0007669"/>
    <property type="project" value="UniProtKB-SubCell"/>
</dbReference>
<dbReference type="InterPro" id="IPR036259">
    <property type="entry name" value="MFS_trans_sf"/>
</dbReference>
<reference evidence="9" key="1">
    <citation type="submission" date="2010-07" db="EMBL/GenBank/DDBJ databases">
        <title>Complete sequence of Clostridium saccharolyticum WM1.</title>
        <authorList>
            <consortium name="US DOE Joint Genome Institute"/>
            <person name="Lucas S."/>
            <person name="Copeland A."/>
            <person name="Lapidus A."/>
            <person name="Cheng J.-F."/>
            <person name="Bruce D."/>
            <person name="Goodwin L."/>
            <person name="Pitluck S."/>
            <person name="Chertkov O."/>
            <person name="Detter J.C."/>
            <person name="Han C."/>
            <person name="Tapia R."/>
            <person name="Land M."/>
            <person name="Hauser L."/>
            <person name="Chang Y.-J."/>
            <person name="Jeffries C."/>
            <person name="Kyrpides N."/>
            <person name="Ivanova N."/>
            <person name="Mikhailova N."/>
            <person name="Mouttaki H."/>
            <person name="Lin L."/>
            <person name="Zhou J."/>
            <person name="Hemme C.L."/>
            <person name="Woyke T."/>
        </authorList>
    </citation>
    <scope>NUCLEOTIDE SEQUENCE [LARGE SCALE GENOMIC DNA]</scope>
    <source>
        <strain evidence="9">WM1</strain>
    </source>
</reference>
<dbReference type="eggNOG" id="COG2807">
    <property type="taxonomic scope" value="Bacteria"/>
</dbReference>
<feature type="transmembrane region" description="Helical" evidence="7">
    <location>
        <begin position="372"/>
        <end position="391"/>
    </location>
</feature>
<dbReference type="PANTHER" id="PTHR43124">
    <property type="entry name" value="PURINE EFFLUX PUMP PBUE"/>
    <property type="match status" value="1"/>
</dbReference>
<dbReference type="InterPro" id="IPR011701">
    <property type="entry name" value="MFS"/>
</dbReference>
<keyword evidence="4 7" id="KW-0812">Transmembrane</keyword>
<name>D9R7L4_LACSW</name>
<keyword evidence="3" id="KW-1003">Cell membrane</keyword>
<proteinExistence type="predicted"/>
<feature type="transmembrane region" description="Helical" evidence="7">
    <location>
        <begin position="102"/>
        <end position="119"/>
    </location>
</feature>
<evidence type="ECO:0000256" key="4">
    <source>
        <dbReference type="ARBA" id="ARBA00022692"/>
    </source>
</evidence>
<dbReference type="STRING" id="610130.Closa_1129"/>
<keyword evidence="10" id="KW-1185">Reference proteome</keyword>
<feature type="transmembrane region" description="Helical" evidence="7">
    <location>
        <begin position="7"/>
        <end position="29"/>
    </location>
</feature>
<dbReference type="InterPro" id="IPR050189">
    <property type="entry name" value="MFS_Efflux_Transporters"/>
</dbReference>
<dbReference type="RefSeq" id="WP_013271838.1">
    <property type="nucleotide sequence ID" value="NC_014376.1"/>
</dbReference>
<keyword evidence="2" id="KW-0813">Transport</keyword>
<comment type="subcellular location">
    <subcellularLocation>
        <location evidence="1">Cell membrane</location>
        <topology evidence="1">Multi-pass membrane protein</topology>
    </subcellularLocation>
</comment>
<dbReference type="EMBL" id="CP002109">
    <property type="protein sequence ID" value="ADL03743.1"/>
    <property type="molecule type" value="Genomic_DNA"/>
</dbReference>
<evidence type="ECO:0000256" key="1">
    <source>
        <dbReference type="ARBA" id="ARBA00004651"/>
    </source>
</evidence>
<feature type="transmembrane region" description="Helical" evidence="7">
    <location>
        <begin position="305"/>
        <end position="325"/>
    </location>
</feature>
<dbReference type="HOGENOM" id="CLU_001265_5_1_9"/>
<organism evidence="9 10">
    <name type="scientific">Lacrimispora saccharolytica (strain ATCC 35040 / DSM 2544 / NRCC 2533 / WM1)</name>
    <name type="common">Clostridium saccharolyticum</name>
    <dbReference type="NCBI Taxonomy" id="610130"/>
    <lineage>
        <taxon>Bacteria</taxon>
        <taxon>Bacillati</taxon>
        <taxon>Bacillota</taxon>
        <taxon>Clostridia</taxon>
        <taxon>Lachnospirales</taxon>
        <taxon>Lachnospiraceae</taxon>
        <taxon>Lacrimispora</taxon>
    </lineage>
</organism>
<dbReference type="Proteomes" id="UP000001662">
    <property type="component" value="Chromosome"/>
</dbReference>
<evidence type="ECO:0000256" key="2">
    <source>
        <dbReference type="ARBA" id="ARBA00022448"/>
    </source>
</evidence>
<dbReference type="OrthoDB" id="182417at2"/>
<feature type="transmembrane region" description="Helical" evidence="7">
    <location>
        <begin position="165"/>
        <end position="183"/>
    </location>
</feature>
<dbReference type="KEGG" id="csh:Closa_1129"/>
<feature type="transmembrane region" description="Helical" evidence="7">
    <location>
        <begin position="249"/>
        <end position="270"/>
    </location>
</feature>
<keyword evidence="6 7" id="KW-0472">Membrane</keyword>
<keyword evidence="5 7" id="KW-1133">Transmembrane helix</keyword>
<gene>
    <name evidence="9" type="ordered locus">Closa_1129</name>
</gene>
<evidence type="ECO:0000313" key="10">
    <source>
        <dbReference type="Proteomes" id="UP000001662"/>
    </source>
</evidence>
<dbReference type="Gene3D" id="1.20.1250.20">
    <property type="entry name" value="MFS general substrate transporter like domains"/>
    <property type="match status" value="2"/>
</dbReference>
<feature type="domain" description="Major facilitator superfamily (MFS) profile" evidence="8">
    <location>
        <begin position="13"/>
        <end position="395"/>
    </location>
</feature>
<feature type="transmembrane region" description="Helical" evidence="7">
    <location>
        <begin position="49"/>
        <end position="71"/>
    </location>
</feature>
<dbReference type="SUPFAM" id="SSF103473">
    <property type="entry name" value="MFS general substrate transporter"/>
    <property type="match status" value="1"/>
</dbReference>
<feature type="transmembrane region" description="Helical" evidence="7">
    <location>
        <begin position="337"/>
        <end position="366"/>
    </location>
</feature>
<evidence type="ECO:0000256" key="7">
    <source>
        <dbReference type="SAM" id="Phobius"/>
    </source>
</evidence>
<feature type="transmembrane region" description="Helical" evidence="7">
    <location>
        <begin position="78"/>
        <end position="96"/>
    </location>
</feature>
<dbReference type="AlphaFoldDB" id="D9R7L4"/>
<dbReference type="CDD" id="cd06174">
    <property type="entry name" value="MFS"/>
    <property type="match status" value="1"/>
</dbReference>
<dbReference type="PANTHER" id="PTHR43124:SF3">
    <property type="entry name" value="CHLORAMPHENICOL EFFLUX PUMP RV0191"/>
    <property type="match status" value="1"/>
</dbReference>
<dbReference type="GO" id="GO:0022857">
    <property type="term" value="F:transmembrane transporter activity"/>
    <property type="evidence" value="ECO:0007669"/>
    <property type="project" value="InterPro"/>
</dbReference>
<evidence type="ECO:0000313" key="9">
    <source>
        <dbReference type="EMBL" id="ADL03743.1"/>
    </source>
</evidence>
<sequence>MAEKKNAFYPWIVLIIICLGGFIPNYTQYQLSPLAPQLIQSFKLSTSEFASIFSSVAIPAIFFSLVAGLLVDKFGIKRIIGVGFIIAAIGTVWRIWSDSYITLFASMLLTGFGITFLNANAAKVVGSWFPPEKVGSRTGIFLSASTLGMTVGTGTTALLSIQSAYRISAALSVIFVVLWFLFIKNPEDVNPDDRLEEKNKVNVLHSLKVVLKSRTVWLTGICLMFILGCNVVISSFLPTALGQRGLDSVTAGMYAAFVTGGSLIGCLFAPVLSERVGKNRPVMMFFALVSAAGTAFSWLAPVGVLLGLCLCITGIALGGLMPLLMSIPIQLKEIGPGYAGTAGGVTATLQLLGAVLIPTYIIAPIAGQNMNLFFILGAVCMLCVFLFVFTLPELGKGKGKREMV</sequence>
<evidence type="ECO:0000256" key="3">
    <source>
        <dbReference type="ARBA" id="ARBA00022475"/>
    </source>
</evidence>
<feature type="transmembrane region" description="Helical" evidence="7">
    <location>
        <begin position="282"/>
        <end position="299"/>
    </location>
</feature>
<dbReference type="InterPro" id="IPR020846">
    <property type="entry name" value="MFS_dom"/>
</dbReference>
<evidence type="ECO:0000256" key="5">
    <source>
        <dbReference type="ARBA" id="ARBA00022989"/>
    </source>
</evidence>
<dbReference type="PaxDb" id="610130-Closa_1129"/>
<protein>
    <submittedName>
        <fullName evidence="9">Major facilitator superfamily MFS_1</fullName>
    </submittedName>
</protein>
<dbReference type="PROSITE" id="PS50850">
    <property type="entry name" value="MFS"/>
    <property type="match status" value="1"/>
</dbReference>
<feature type="transmembrane region" description="Helical" evidence="7">
    <location>
        <begin position="216"/>
        <end position="237"/>
    </location>
</feature>